<dbReference type="Gene3D" id="3.80.10.10">
    <property type="entry name" value="Ribonuclease Inhibitor"/>
    <property type="match status" value="1"/>
</dbReference>
<sequence>MESNSTQNHVEDADRFSKLPDDILLDILGKGNMRACIRASFLSARWRHLPSLVPYISLQISDFLHSDNALDPVAINEAMSCMTKVARISLAAPGKKGIMKEISLRLLLSTNYLYDIGKIVCEAIDIGEVKSVELALPTVKFSLDCNEMDMLQHATDLICFFDATTTLFRHLSRLFLHNARFDELQMHHLLSSCKQLQHLMLNNCDTGDESVLKIDMPNSKISYLKLRSCRFERVEFLCLPKLSELHYELWYSFNTPFSFGLVPCLEELRLVCSMAHYQSGLNLSELLHGTKELHALTLDFQGEKVWMLPEGQNVYASFRNLSKLFMHGIYVRFGLLWTKTLLEAAPSLKTFGIKVWDHVCDNNSEETRSLYAKRTNPWQINNTMNSSRHLHLTRFQFGGFMAVKKHLQFVRAIMDYASSLDTILLEDKDFCEDCDAINSNRNCSSIGSMFPRNKCERDTIRSQLGVGVSCTTQIIFK</sequence>
<feature type="domain" description="At1g61320/AtMIF1 LRR" evidence="2">
    <location>
        <begin position="159"/>
        <end position="446"/>
    </location>
</feature>
<dbReference type="InterPro" id="IPR055357">
    <property type="entry name" value="LRR_At1g61320_AtMIF1"/>
</dbReference>
<reference evidence="4" key="1">
    <citation type="submission" date="2024-06" db="EMBL/GenBank/DDBJ databases">
        <authorList>
            <person name="Ryan C."/>
        </authorList>
    </citation>
    <scope>NUCLEOTIDE SEQUENCE [LARGE SCALE GENOMIC DNA]</scope>
</reference>
<dbReference type="PANTHER" id="PTHR35545:SF28">
    <property type="entry name" value="OS07G0645701 PROTEIN"/>
    <property type="match status" value="1"/>
</dbReference>
<evidence type="ECO:0000259" key="2">
    <source>
        <dbReference type="Pfam" id="PF23622"/>
    </source>
</evidence>
<keyword evidence="4" id="KW-1185">Reference proteome</keyword>
<dbReference type="InterPro" id="IPR032675">
    <property type="entry name" value="LRR_dom_sf"/>
</dbReference>
<protein>
    <recommendedName>
        <fullName evidence="5">F-box domain-containing protein</fullName>
    </recommendedName>
</protein>
<dbReference type="SUPFAM" id="SSF81383">
    <property type="entry name" value="F-box domain"/>
    <property type="match status" value="1"/>
</dbReference>
<dbReference type="Gene3D" id="1.20.1280.50">
    <property type="match status" value="1"/>
</dbReference>
<dbReference type="PANTHER" id="PTHR35545">
    <property type="entry name" value="F-BOX DOMAIN-CONTAINING PROTEIN"/>
    <property type="match status" value="1"/>
</dbReference>
<dbReference type="EMBL" id="OZ075124">
    <property type="protein sequence ID" value="CAL4921382.1"/>
    <property type="molecule type" value="Genomic_DNA"/>
</dbReference>
<reference evidence="3 4" key="2">
    <citation type="submission" date="2024-10" db="EMBL/GenBank/DDBJ databases">
        <authorList>
            <person name="Ryan C."/>
        </authorList>
    </citation>
    <scope>NUCLEOTIDE SEQUENCE [LARGE SCALE GENOMIC DNA]</scope>
</reference>
<dbReference type="Pfam" id="PF00646">
    <property type="entry name" value="F-box"/>
    <property type="match status" value="1"/>
</dbReference>
<dbReference type="Proteomes" id="UP001497457">
    <property type="component" value="Chromosome 14rd"/>
</dbReference>
<evidence type="ECO:0008006" key="5">
    <source>
        <dbReference type="Google" id="ProtNLM"/>
    </source>
</evidence>
<proteinExistence type="predicted"/>
<evidence type="ECO:0000313" key="3">
    <source>
        <dbReference type="EMBL" id="CAL4921382.1"/>
    </source>
</evidence>
<dbReference type="SUPFAM" id="SSF52047">
    <property type="entry name" value="RNI-like"/>
    <property type="match status" value="1"/>
</dbReference>
<dbReference type="Pfam" id="PF23622">
    <property type="entry name" value="LRR_At1g61320_AtMIF1"/>
    <property type="match status" value="1"/>
</dbReference>
<dbReference type="InterPro" id="IPR036047">
    <property type="entry name" value="F-box-like_dom_sf"/>
</dbReference>
<organism evidence="3 4">
    <name type="scientific">Urochloa decumbens</name>
    <dbReference type="NCBI Taxonomy" id="240449"/>
    <lineage>
        <taxon>Eukaryota</taxon>
        <taxon>Viridiplantae</taxon>
        <taxon>Streptophyta</taxon>
        <taxon>Embryophyta</taxon>
        <taxon>Tracheophyta</taxon>
        <taxon>Spermatophyta</taxon>
        <taxon>Magnoliopsida</taxon>
        <taxon>Liliopsida</taxon>
        <taxon>Poales</taxon>
        <taxon>Poaceae</taxon>
        <taxon>PACMAD clade</taxon>
        <taxon>Panicoideae</taxon>
        <taxon>Panicodae</taxon>
        <taxon>Paniceae</taxon>
        <taxon>Melinidinae</taxon>
        <taxon>Urochloa</taxon>
    </lineage>
</organism>
<evidence type="ECO:0000313" key="4">
    <source>
        <dbReference type="Proteomes" id="UP001497457"/>
    </source>
</evidence>
<gene>
    <name evidence="3" type="ORF">URODEC1_LOCUS21004</name>
</gene>
<evidence type="ECO:0000259" key="1">
    <source>
        <dbReference type="Pfam" id="PF00646"/>
    </source>
</evidence>
<dbReference type="AlphaFoldDB" id="A0ABC8X8F6"/>
<name>A0ABC8X8F6_9POAL</name>
<dbReference type="InterPro" id="IPR001810">
    <property type="entry name" value="F-box_dom"/>
</dbReference>
<feature type="domain" description="F-box" evidence="1">
    <location>
        <begin position="16"/>
        <end position="49"/>
    </location>
</feature>
<accession>A0ABC8X8F6</accession>